<evidence type="ECO:0000256" key="2">
    <source>
        <dbReference type="SAM" id="SignalP"/>
    </source>
</evidence>
<dbReference type="PANTHER" id="PTHR31151:SF0">
    <property type="entry name" value="PROLINE-TRNA LIGASE (DUF1680)"/>
    <property type="match status" value="1"/>
</dbReference>
<dbReference type="SUPFAM" id="SSF48208">
    <property type="entry name" value="Six-hairpin glycosidases"/>
    <property type="match status" value="1"/>
</dbReference>
<feature type="chain" id="PRO_5032734853" evidence="2">
    <location>
        <begin position="29"/>
        <end position="803"/>
    </location>
</feature>
<evidence type="ECO:0000259" key="4">
    <source>
        <dbReference type="Pfam" id="PF16375"/>
    </source>
</evidence>
<feature type="compositionally biased region" description="Basic and acidic residues" evidence="1">
    <location>
        <begin position="688"/>
        <end position="697"/>
    </location>
</feature>
<sequence length="803" mass="89772">MLPFSRHLVRTVWLLVALLPAGSSVAAASTPSAPLQLFPLADVRLGASPFLDAQRTDLRYILEMEPDRLLAPFLREAGLPPKQASYGNWESSGLDGHLGGHYLSALALMYASTGDAEVLRRMNYFVAELKRCQQQNGNGYIGGIPDGSAAWQAIARGELHADNFSVNGKWVPWYNLHKLYAGLRDAYQYGGNADARDMLVAMADWALVLTSHLSEEQMQAMLRSEHGGMNEVLADVAQMTGQRKYLDLAIRFSQPGLMQPLAQGQDQLTGMHANTQIPKVIGYQRIGSMTGRAEWQQAAQFFWQTVHDHRTVAIGGNSVKEHFHDVQGFSPMINEVEGPETCNTYNMLKLTALLFQRDSRASYADYYERALYNHILSSQRPDTGGFVYFTPMRPNHYRVYSQVDKGMWCCVGSGIESHAKYGEFIYAHRGDELYVNLFIPSTLNWRERGISVTQYGRFPEEDRSMLRIAGNASFTLKIRYPAWVAAGAMKVRVNGQLVKVQTGSDHYLSLRRQWRDGDQVEVQLPMTTRLEQMPDQSNYYALLHGPVVLAAKTRPFGDEKLNFLADESRMGHVAQGPVCPLEASPMLVSDSKDFLQRLRPVPGQPLTFSATGLVQQPGQGQGSGARDSSVTFIPFYRLHDSRYVIYWPYSTPANLDALRQKTAQSEAARLALDARTIDQVAPGEQQPESDHGFRGEGADAGLNQGRHWRHASGWFSYQLNDVKREARVLRLTYARGDAGRRFDIRINGHLLAEVTLTASAAEEFYTVDYALPADLLNDGKWEVRFEARAGSMAGGLYGLRLLR</sequence>
<dbReference type="GO" id="GO:0016787">
    <property type="term" value="F:hydrolase activity"/>
    <property type="evidence" value="ECO:0007669"/>
    <property type="project" value="UniProtKB-KW"/>
</dbReference>
<dbReference type="Pfam" id="PF20736">
    <property type="entry name" value="Glyco_hydro127M"/>
    <property type="match status" value="1"/>
</dbReference>
<feature type="signal peptide" evidence="2">
    <location>
        <begin position="1"/>
        <end position="28"/>
    </location>
</feature>
<feature type="domain" description="Glycoside hydrolase GH146 substrate-binding" evidence="5">
    <location>
        <begin position="671"/>
        <end position="802"/>
    </location>
</feature>
<organism evidence="7 8">
    <name type="scientific">Duganella fentianensis</name>
    <dbReference type="NCBI Taxonomy" id="2692177"/>
    <lineage>
        <taxon>Bacteria</taxon>
        <taxon>Pseudomonadati</taxon>
        <taxon>Pseudomonadota</taxon>
        <taxon>Betaproteobacteria</taxon>
        <taxon>Burkholderiales</taxon>
        <taxon>Oxalobacteraceae</taxon>
        <taxon>Telluria group</taxon>
        <taxon>Duganella</taxon>
    </lineage>
</organism>
<evidence type="ECO:0000259" key="3">
    <source>
        <dbReference type="Pfam" id="PF07944"/>
    </source>
</evidence>
<feature type="domain" description="Non-reducing end beta-L-arabinofuranosidase-like GH127 catalytic" evidence="3">
    <location>
        <begin position="42"/>
        <end position="423"/>
    </location>
</feature>
<dbReference type="InterPro" id="IPR049046">
    <property type="entry name" value="Beta-AFase-like_GH127_middle"/>
</dbReference>
<reference evidence="7" key="1">
    <citation type="submission" date="2019-12" db="EMBL/GenBank/DDBJ databases">
        <title>Novel species isolated from a subtropical stream in China.</title>
        <authorList>
            <person name="Lu H."/>
        </authorList>
    </citation>
    <scope>NUCLEOTIDE SEQUENCE [LARGE SCALE GENOMIC DNA]</scope>
    <source>
        <strain evidence="7">FT93W</strain>
    </source>
</reference>
<dbReference type="InterPro" id="IPR032275">
    <property type="entry name" value="DUF4986"/>
</dbReference>
<keyword evidence="2" id="KW-0732">Signal</keyword>
<dbReference type="GO" id="GO:0005975">
    <property type="term" value="P:carbohydrate metabolic process"/>
    <property type="evidence" value="ECO:0007669"/>
    <property type="project" value="InterPro"/>
</dbReference>
<keyword evidence="7" id="KW-0378">Hydrolase</keyword>
<evidence type="ECO:0000256" key="1">
    <source>
        <dbReference type="SAM" id="MobiDB-lite"/>
    </source>
</evidence>
<dbReference type="Pfam" id="PF16375">
    <property type="entry name" value="DUF4986"/>
    <property type="match status" value="1"/>
</dbReference>
<dbReference type="PANTHER" id="PTHR31151">
    <property type="entry name" value="PROLINE-TRNA LIGASE (DUF1680)"/>
    <property type="match status" value="1"/>
</dbReference>
<name>A0A845HWQ6_9BURK</name>
<dbReference type="InterPro" id="IPR008928">
    <property type="entry name" value="6-hairpin_glycosidase_sf"/>
</dbReference>
<dbReference type="AlphaFoldDB" id="A0A845HWQ6"/>
<feature type="domain" description="Non-reducing end beta-L-arabinofuranosidase-like GH127 middle" evidence="6">
    <location>
        <begin position="433"/>
        <end position="526"/>
    </location>
</feature>
<dbReference type="Pfam" id="PF07944">
    <property type="entry name" value="Beta-AFase-like_GH127_cat"/>
    <property type="match status" value="1"/>
</dbReference>
<feature type="domain" description="DUF4986" evidence="4">
    <location>
        <begin position="562"/>
        <end position="647"/>
    </location>
</feature>
<evidence type="ECO:0000259" key="6">
    <source>
        <dbReference type="Pfam" id="PF20736"/>
    </source>
</evidence>
<proteinExistence type="predicted"/>
<keyword evidence="8" id="KW-1185">Reference proteome</keyword>
<evidence type="ECO:0000259" key="5">
    <source>
        <dbReference type="Pfam" id="PF20620"/>
    </source>
</evidence>
<feature type="region of interest" description="Disordered" evidence="1">
    <location>
        <begin position="678"/>
        <end position="700"/>
    </location>
</feature>
<evidence type="ECO:0000313" key="7">
    <source>
        <dbReference type="EMBL" id="MYN45443.1"/>
    </source>
</evidence>
<dbReference type="EMBL" id="WWCL01000002">
    <property type="protein sequence ID" value="MYN45443.1"/>
    <property type="molecule type" value="Genomic_DNA"/>
</dbReference>
<accession>A0A845HWQ6</accession>
<gene>
    <name evidence="7" type="ORF">GTP23_10315</name>
</gene>
<dbReference type="Pfam" id="PF20620">
    <property type="entry name" value="DUF6805"/>
    <property type="match status" value="1"/>
</dbReference>
<dbReference type="Gene3D" id="2.60.120.260">
    <property type="entry name" value="Galactose-binding domain-like"/>
    <property type="match status" value="1"/>
</dbReference>
<dbReference type="InterPro" id="IPR046544">
    <property type="entry name" value="GH146_SB_dom"/>
</dbReference>
<dbReference type="InterPro" id="IPR012878">
    <property type="entry name" value="Beta-AFase-like_GH127_cat"/>
</dbReference>
<dbReference type="Proteomes" id="UP000444316">
    <property type="component" value="Unassembled WGS sequence"/>
</dbReference>
<evidence type="ECO:0000313" key="8">
    <source>
        <dbReference type="Proteomes" id="UP000444316"/>
    </source>
</evidence>
<protein>
    <submittedName>
        <fullName evidence="7">Glycosyl hydrolase</fullName>
    </submittedName>
</protein>
<comment type="caution">
    <text evidence="7">The sequence shown here is derived from an EMBL/GenBank/DDBJ whole genome shotgun (WGS) entry which is preliminary data.</text>
</comment>